<name>A0A177AR58_9BILA</name>
<proteinExistence type="predicted"/>
<dbReference type="PROSITE" id="PS50280">
    <property type="entry name" value="SET"/>
    <property type="match status" value="1"/>
</dbReference>
<dbReference type="PANTHER" id="PTHR45838">
    <property type="entry name" value="HISTONE-LYSINE-N-METHYLTRANSFERASE 2 KMT2 FAMILY MEMBER"/>
    <property type="match status" value="1"/>
</dbReference>
<dbReference type="GO" id="GO:0045893">
    <property type="term" value="P:positive regulation of DNA-templated transcription"/>
    <property type="evidence" value="ECO:0007669"/>
    <property type="project" value="TreeGrafter"/>
</dbReference>
<dbReference type="SUPFAM" id="SSF82199">
    <property type="entry name" value="SET domain"/>
    <property type="match status" value="1"/>
</dbReference>
<sequence>MQQLELLHCSLDSYTEYPITMQYRQLQQIQKKSIYVGRSSIHNRGVFSNRFIRVGEIIAEYTGEIIRSNLVQLREDRYKKKNIDCYFFRLNDLFVIDATNKGNSSRFINHSCDPNCCIRLISVESSTRILLFSSKEKNVGVAFLPCIEKPNIATKYNSAQDRAEISRTILPEIKNIGATARLNCTVARLSSISTV</sequence>
<reference evidence="4 5" key="1">
    <citation type="submission" date="2016-04" db="EMBL/GenBank/DDBJ databases">
        <title>The genome of Intoshia linei affirms orthonectids as highly simplified spiralians.</title>
        <authorList>
            <person name="Mikhailov K.V."/>
            <person name="Slusarev G.S."/>
            <person name="Nikitin M.A."/>
            <person name="Logacheva M.D."/>
            <person name="Penin A."/>
            <person name="Aleoshin V."/>
            <person name="Panchin Y.V."/>
        </authorList>
    </citation>
    <scope>NUCLEOTIDE SEQUENCE [LARGE SCALE GENOMIC DNA]</scope>
    <source>
        <strain evidence="4">Intl2013</strain>
        <tissue evidence="4">Whole animal</tissue>
    </source>
</reference>
<dbReference type="Pfam" id="PF00856">
    <property type="entry name" value="SET"/>
    <property type="match status" value="1"/>
</dbReference>
<dbReference type="OrthoDB" id="308383at2759"/>
<accession>A0A177AR58</accession>
<dbReference type="SMART" id="SM00317">
    <property type="entry name" value="SET"/>
    <property type="match status" value="1"/>
</dbReference>
<organism evidence="4 5">
    <name type="scientific">Intoshia linei</name>
    <dbReference type="NCBI Taxonomy" id="1819745"/>
    <lineage>
        <taxon>Eukaryota</taxon>
        <taxon>Metazoa</taxon>
        <taxon>Spiralia</taxon>
        <taxon>Lophotrochozoa</taxon>
        <taxon>Mesozoa</taxon>
        <taxon>Orthonectida</taxon>
        <taxon>Rhopaluridae</taxon>
        <taxon>Intoshia</taxon>
    </lineage>
</organism>
<dbReference type="GO" id="GO:0035097">
    <property type="term" value="C:histone methyltransferase complex"/>
    <property type="evidence" value="ECO:0007669"/>
    <property type="project" value="TreeGrafter"/>
</dbReference>
<dbReference type="PANTHER" id="PTHR45838:SF4">
    <property type="entry name" value="HISTONE-LYSINE N-METHYLTRANSFERASE TRITHORAX"/>
    <property type="match status" value="1"/>
</dbReference>
<keyword evidence="5" id="KW-1185">Reference proteome</keyword>
<keyword evidence="1" id="KW-0805">Transcription regulation</keyword>
<dbReference type="GO" id="GO:0042800">
    <property type="term" value="F:histone H3K4 methyltransferase activity"/>
    <property type="evidence" value="ECO:0007669"/>
    <property type="project" value="TreeGrafter"/>
</dbReference>
<evidence type="ECO:0000256" key="1">
    <source>
        <dbReference type="ARBA" id="ARBA00023015"/>
    </source>
</evidence>
<keyword evidence="2" id="KW-0804">Transcription</keyword>
<evidence type="ECO:0000259" key="3">
    <source>
        <dbReference type="PROSITE" id="PS50280"/>
    </source>
</evidence>
<dbReference type="AlphaFoldDB" id="A0A177AR58"/>
<protein>
    <recommendedName>
        <fullName evidence="3">SET domain-containing protein</fullName>
    </recommendedName>
</protein>
<feature type="domain" description="SET" evidence="3">
    <location>
        <begin position="32"/>
        <end position="148"/>
    </location>
</feature>
<evidence type="ECO:0000313" key="5">
    <source>
        <dbReference type="Proteomes" id="UP000078046"/>
    </source>
</evidence>
<dbReference type="InterPro" id="IPR001214">
    <property type="entry name" value="SET_dom"/>
</dbReference>
<gene>
    <name evidence="4" type="ORF">A3Q56_07795</name>
</gene>
<feature type="non-terminal residue" evidence="4">
    <location>
        <position position="195"/>
    </location>
</feature>
<evidence type="ECO:0000256" key="2">
    <source>
        <dbReference type="ARBA" id="ARBA00023163"/>
    </source>
</evidence>
<evidence type="ECO:0000313" key="4">
    <source>
        <dbReference type="EMBL" id="OAF64496.1"/>
    </source>
</evidence>
<dbReference type="InterPro" id="IPR046341">
    <property type="entry name" value="SET_dom_sf"/>
</dbReference>
<comment type="caution">
    <text evidence="4">The sequence shown here is derived from an EMBL/GenBank/DDBJ whole genome shotgun (WGS) entry which is preliminary data.</text>
</comment>
<dbReference type="Proteomes" id="UP000078046">
    <property type="component" value="Unassembled WGS sequence"/>
</dbReference>
<dbReference type="EMBL" id="LWCA01001790">
    <property type="protein sequence ID" value="OAF64496.1"/>
    <property type="molecule type" value="Genomic_DNA"/>
</dbReference>
<dbReference type="Gene3D" id="2.170.270.10">
    <property type="entry name" value="SET domain"/>
    <property type="match status" value="1"/>
</dbReference>